<evidence type="ECO:0000256" key="1">
    <source>
        <dbReference type="SAM" id="Coils"/>
    </source>
</evidence>
<comment type="caution">
    <text evidence="3">The sequence shown here is derived from an EMBL/GenBank/DDBJ whole genome shotgun (WGS) entry which is preliminary data.</text>
</comment>
<protein>
    <submittedName>
        <fullName evidence="3">Uncharacterized protein</fullName>
    </submittedName>
</protein>
<evidence type="ECO:0000313" key="3">
    <source>
        <dbReference type="EMBL" id="GMI47524.1"/>
    </source>
</evidence>
<feature type="coiled-coil region" evidence="1">
    <location>
        <begin position="116"/>
        <end position="143"/>
    </location>
</feature>
<feature type="compositionally biased region" description="Basic and acidic residues" evidence="2">
    <location>
        <begin position="144"/>
        <end position="162"/>
    </location>
</feature>
<dbReference type="OrthoDB" id="10351567at2759"/>
<accession>A0A9W7GMC0</accession>
<keyword evidence="4" id="KW-1185">Reference proteome</keyword>
<proteinExistence type="predicted"/>
<dbReference type="AlphaFoldDB" id="A0A9W7GMC0"/>
<gene>
    <name evidence="3" type="ORF">TrCOL_g13166</name>
</gene>
<name>A0A9W7GMC0_9STRA</name>
<feature type="region of interest" description="Disordered" evidence="2">
    <location>
        <begin position="1"/>
        <end position="60"/>
    </location>
</feature>
<evidence type="ECO:0000313" key="4">
    <source>
        <dbReference type="Proteomes" id="UP001165065"/>
    </source>
</evidence>
<sequence length="253" mass="28069">MPLPSHGVHRSPVRGLSKQYSPSRVQSNVRGPSRISDEEVNQQISLGDGPIKGADLSSNAPVPDFEVEHEYFVMDVGKMAREHSEKQRVAKEMEALRIKKFRQKLKNRLSTQTKHITKEELARQKAEEKRKLYEKRVEGYKRDWSKAAKEPAPRLRSRRESTKAMVDFGSLKKGGGGGVKKTPRRKQGKEGIGEGVIGVGMGGMDESNVIPSILDVSPMVGNKSVVNIEVPAVDWGSSDASAARGRLLKFKKK</sequence>
<feature type="compositionally biased region" description="Polar residues" evidence="2">
    <location>
        <begin position="18"/>
        <end position="30"/>
    </location>
</feature>
<evidence type="ECO:0000256" key="2">
    <source>
        <dbReference type="SAM" id="MobiDB-lite"/>
    </source>
</evidence>
<reference evidence="4" key="1">
    <citation type="journal article" date="2023" name="Commun. Biol.">
        <title>Genome analysis of Parmales, the sister group of diatoms, reveals the evolutionary specialization of diatoms from phago-mixotrophs to photoautotrophs.</title>
        <authorList>
            <person name="Ban H."/>
            <person name="Sato S."/>
            <person name="Yoshikawa S."/>
            <person name="Yamada K."/>
            <person name="Nakamura Y."/>
            <person name="Ichinomiya M."/>
            <person name="Sato N."/>
            <person name="Blanc-Mathieu R."/>
            <person name="Endo H."/>
            <person name="Kuwata A."/>
            <person name="Ogata H."/>
        </authorList>
    </citation>
    <scope>NUCLEOTIDE SEQUENCE [LARGE SCALE GENOMIC DNA]</scope>
</reference>
<feature type="region of interest" description="Disordered" evidence="2">
    <location>
        <begin position="144"/>
        <end position="198"/>
    </location>
</feature>
<dbReference type="Proteomes" id="UP001165065">
    <property type="component" value="Unassembled WGS sequence"/>
</dbReference>
<keyword evidence="1" id="KW-0175">Coiled coil</keyword>
<dbReference type="EMBL" id="BRYA01000348">
    <property type="protein sequence ID" value="GMI47524.1"/>
    <property type="molecule type" value="Genomic_DNA"/>
</dbReference>
<organism evidence="3 4">
    <name type="scientific">Triparma columacea</name>
    <dbReference type="NCBI Taxonomy" id="722753"/>
    <lineage>
        <taxon>Eukaryota</taxon>
        <taxon>Sar</taxon>
        <taxon>Stramenopiles</taxon>
        <taxon>Ochrophyta</taxon>
        <taxon>Bolidophyceae</taxon>
        <taxon>Parmales</taxon>
        <taxon>Triparmaceae</taxon>
        <taxon>Triparma</taxon>
    </lineage>
</organism>